<dbReference type="AlphaFoldDB" id="A0A8J4CCK3"/>
<dbReference type="EMBL" id="BNCP01000017">
    <property type="protein sequence ID" value="GIL80265.1"/>
    <property type="molecule type" value="Genomic_DNA"/>
</dbReference>
<accession>A0A8J4CCK3</accession>
<dbReference type="OrthoDB" id="556075at2759"/>
<evidence type="ECO:0000256" key="1">
    <source>
        <dbReference type="SAM" id="MobiDB-lite"/>
    </source>
</evidence>
<dbReference type="Proteomes" id="UP000747110">
    <property type="component" value="Unassembled WGS sequence"/>
</dbReference>
<comment type="caution">
    <text evidence="2">The sequence shown here is derived from an EMBL/GenBank/DDBJ whole genome shotgun (WGS) entry which is preliminary data.</text>
</comment>
<feature type="region of interest" description="Disordered" evidence="1">
    <location>
        <begin position="95"/>
        <end position="157"/>
    </location>
</feature>
<protein>
    <submittedName>
        <fullName evidence="2">Uncharacterized protein</fullName>
    </submittedName>
</protein>
<gene>
    <name evidence="2" type="ORF">Vretifemale_9382</name>
</gene>
<proteinExistence type="predicted"/>
<reference evidence="2" key="1">
    <citation type="journal article" date="2021" name="Proc. Natl. Acad. Sci. U.S.A.">
        <title>Three genomes in the algal genus Volvox reveal the fate of a haploid sex-determining region after a transition to homothallism.</title>
        <authorList>
            <person name="Yamamoto K."/>
            <person name="Hamaji T."/>
            <person name="Kawai-Toyooka H."/>
            <person name="Matsuzaki R."/>
            <person name="Takahashi F."/>
            <person name="Nishimura Y."/>
            <person name="Kawachi M."/>
            <person name="Noguchi H."/>
            <person name="Minakuchi Y."/>
            <person name="Umen J.G."/>
            <person name="Toyoda A."/>
            <person name="Nozaki H."/>
        </authorList>
    </citation>
    <scope>NUCLEOTIDE SEQUENCE</scope>
    <source>
        <strain evidence="2">NIES-3786</strain>
    </source>
</reference>
<evidence type="ECO:0000313" key="2">
    <source>
        <dbReference type="EMBL" id="GIL80265.1"/>
    </source>
</evidence>
<feature type="compositionally biased region" description="Pro residues" evidence="1">
    <location>
        <begin position="107"/>
        <end position="131"/>
    </location>
</feature>
<organism evidence="2 3">
    <name type="scientific">Volvox reticuliferus</name>
    <dbReference type="NCBI Taxonomy" id="1737510"/>
    <lineage>
        <taxon>Eukaryota</taxon>
        <taxon>Viridiplantae</taxon>
        <taxon>Chlorophyta</taxon>
        <taxon>core chlorophytes</taxon>
        <taxon>Chlorophyceae</taxon>
        <taxon>CS clade</taxon>
        <taxon>Chlamydomonadales</taxon>
        <taxon>Volvocaceae</taxon>
        <taxon>Volvox</taxon>
    </lineage>
</organism>
<evidence type="ECO:0000313" key="3">
    <source>
        <dbReference type="Proteomes" id="UP000747110"/>
    </source>
</evidence>
<sequence length="309" mass="33247">NNPSTFLRGNLSSYPQKLHSLLAWHCWQTRQVGSKRGRRGTNFDIARLLKMNAICCFSPPRASSCVRSLSLVYAMLLACAGLLAVQAQLSPRQLSAAKLKSPRPKSKSPPSPMKLMPRPPSPAPMSPPPLPKASRRRPPPPIKSRPSPKKTKSPPVPNIPPSSLIIEPFFCETCVTVYGNTSTLAQILQFTDEDACMQIAGPIMDNIISTLGSLRATIPNIEISPPCSSGTSIEVCSSYYHWNPAFADFSADPLAKDSLNALVAAPGWSCSGGTPAGTPITLIATIEPKSSWGGYHCPKGYSSMEYVCP</sequence>
<name>A0A8J4CCK3_9CHLO</name>
<keyword evidence="3" id="KW-1185">Reference proteome</keyword>
<feature type="non-terminal residue" evidence="2">
    <location>
        <position position="1"/>
    </location>
</feature>